<dbReference type="Gene3D" id="2.30.110.10">
    <property type="entry name" value="Electron Transport, Fmn-binding Protein, Chain A"/>
    <property type="match status" value="1"/>
</dbReference>
<dbReference type="PANTHER" id="PTHR43812">
    <property type="entry name" value="BLR2425 PROTEIN"/>
    <property type="match status" value="1"/>
</dbReference>
<dbReference type="HOGENOM" id="CLU_059021_3_4_5"/>
<accession>A1B844</accession>
<name>A1B844_PARDP</name>
<dbReference type="GO" id="GO:0016646">
    <property type="term" value="F:oxidoreductase activity, acting on the CH-NH group of donors, NAD or NADP as acceptor"/>
    <property type="evidence" value="ECO:0007669"/>
    <property type="project" value="UniProtKB-ARBA"/>
</dbReference>
<dbReference type="InterPro" id="IPR012349">
    <property type="entry name" value="Split_barrel_FMN-bd"/>
</dbReference>
<evidence type="ECO:0000259" key="1">
    <source>
        <dbReference type="SMART" id="SM00903"/>
    </source>
</evidence>
<keyword evidence="3" id="KW-1185">Reference proteome</keyword>
<protein>
    <recommendedName>
        <fullName evidence="1">Flavin reductase like domain-containing protein</fullName>
    </recommendedName>
</protein>
<dbReference type="PANTHER" id="PTHR43812:SF2">
    <property type="entry name" value="FLAVIN REDUCTASE LIKE DOMAIN-CONTAINING PROTEIN"/>
    <property type="match status" value="1"/>
</dbReference>
<evidence type="ECO:0000313" key="2">
    <source>
        <dbReference type="EMBL" id="ABL71688.1"/>
    </source>
</evidence>
<dbReference type="KEGG" id="pde:Pden_3621"/>
<dbReference type="EnsemblBacteria" id="ABL71688">
    <property type="protein sequence ID" value="ABL71688"/>
    <property type="gene ID" value="Pden_3621"/>
</dbReference>
<gene>
    <name evidence="2" type="ordered locus">Pden_3621</name>
</gene>
<dbReference type="SMART" id="SM00903">
    <property type="entry name" value="Flavin_Reduct"/>
    <property type="match status" value="1"/>
</dbReference>
<dbReference type="AlphaFoldDB" id="A1B844"/>
<sequence>MTRRAHGVTSGPRIRDGSARHAMFYRPQDGHGLPHNPLSAIVAPRPIGWISTRGRQGDNLAPYSFFNLTAYVPPQLMFASTSAKPDRPGTKDSVAQIAQSRVFCVNIADGSLKDQVNASSAALSAGVNEFEAAGIEAAECETIDCPRVAGAAAALECRATRILRLAGEANYMVLGVVTGIHLREDCLKDGRFDLRGIGWLSRLGYKDYTITTETFEMERP</sequence>
<organism evidence="2 3">
    <name type="scientific">Paracoccus denitrificans (strain Pd 1222)</name>
    <dbReference type="NCBI Taxonomy" id="318586"/>
    <lineage>
        <taxon>Bacteria</taxon>
        <taxon>Pseudomonadati</taxon>
        <taxon>Pseudomonadota</taxon>
        <taxon>Alphaproteobacteria</taxon>
        <taxon>Rhodobacterales</taxon>
        <taxon>Paracoccaceae</taxon>
        <taxon>Paracoccus</taxon>
    </lineage>
</organism>
<evidence type="ECO:0000313" key="3">
    <source>
        <dbReference type="Proteomes" id="UP000000361"/>
    </source>
</evidence>
<dbReference type="Proteomes" id="UP000000361">
    <property type="component" value="Chromosome 2"/>
</dbReference>
<reference evidence="3" key="1">
    <citation type="submission" date="2006-12" db="EMBL/GenBank/DDBJ databases">
        <title>Complete sequence of chromosome 2 of Paracoccus denitrificans PD1222.</title>
        <authorList>
            <person name="Copeland A."/>
            <person name="Lucas S."/>
            <person name="Lapidus A."/>
            <person name="Barry K."/>
            <person name="Detter J.C."/>
            <person name="Glavina del Rio T."/>
            <person name="Hammon N."/>
            <person name="Israni S."/>
            <person name="Dalin E."/>
            <person name="Tice H."/>
            <person name="Pitluck S."/>
            <person name="Munk A.C."/>
            <person name="Brettin T."/>
            <person name="Bruce D."/>
            <person name="Han C."/>
            <person name="Tapia R."/>
            <person name="Gilna P."/>
            <person name="Schmutz J."/>
            <person name="Larimer F."/>
            <person name="Land M."/>
            <person name="Hauser L."/>
            <person name="Kyrpides N."/>
            <person name="Lykidis A."/>
            <person name="Spiro S."/>
            <person name="Richardson D.J."/>
            <person name="Moir J.W.B."/>
            <person name="Ferguson S.J."/>
            <person name="van Spanning R.J.M."/>
            <person name="Richardson P."/>
        </authorList>
    </citation>
    <scope>NUCLEOTIDE SEQUENCE [LARGE SCALE GENOMIC DNA]</scope>
    <source>
        <strain evidence="3">Pd 1222</strain>
    </source>
</reference>
<dbReference type="eggNOG" id="COG1853">
    <property type="taxonomic scope" value="Bacteria"/>
</dbReference>
<dbReference type="STRING" id="318586.Pden_3621"/>
<dbReference type="EMBL" id="CP000490">
    <property type="protein sequence ID" value="ABL71688.1"/>
    <property type="molecule type" value="Genomic_DNA"/>
</dbReference>
<proteinExistence type="predicted"/>
<dbReference type="InterPro" id="IPR002563">
    <property type="entry name" value="Flavin_Rdtase-like_dom"/>
</dbReference>
<dbReference type="Pfam" id="PF01613">
    <property type="entry name" value="Flavin_Reduct"/>
    <property type="match status" value="1"/>
</dbReference>
<feature type="domain" description="Flavin reductase like" evidence="1">
    <location>
        <begin position="40"/>
        <end position="194"/>
    </location>
</feature>
<dbReference type="SUPFAM" id="SSF50475">
    <property type="entry name" value="FMN-binding split barrel"/>
    <property type="match status" value="1"/>
</dbReference>
<dbReference type="GO" id="GO:0010181">
    <property type="term" value="F:FMN binding"/>
    <property type="evidence" value="ECO:0007669"/>
    <property type="project" value="InterPro"/>
</dbReference>